<dbReference type="AlphaFoldDB" id="A0A5K3FXK5"/>
<name>A0A5K3FXK5_MESCO</name>
<proteinExistence type="predicted"/>
<sequence>METLKSLAIAKPMDQPALPADSSPVSHHEGFSNEKLVRSSFGRPVNTTLHPLSTLTEVHVDKMPIVRKISIQRLPQHLLPSSMSFEAISSITSIDDRTTDRSSTYAKRKTFNRQPTFITNPFQLATSDTVDWVCNDLAYIDVVFDNPFAIPLSLDEMCGMLGENTVYGIIGSVKKMLNRTAMESFSRSLAVDNPWSVWSGCVVDAPKCMFWC</sequence>
<reference evidence="2" key="1">
    <citation type="submission" date="2019-11" db="UniProtKB">
        <authorList>
            <consortium name="WormBaseParasite"/>
        </authorList>
    </citation>
    <scope>IDENTIFICATION</scope>
</reference>
<evidence type="ECO:0000313" key="2">
    <source>
        <dbReference type="WBParaSite" id="MCU_012648-RA"/>
    </source>
</evidence>
<evidence type="ECO:0000256" key="1">
    <source>
        <dbReference type="SAM" id="MobiDB-lite"/>
    </source>
</evidence>
<feature type="region of interest" description="Disordered" evidence="1">
    <location>
        <begin position="10"/>
        <end position="31"/>
    </location>
</feature>
<organism evidence="2">
    <name type="scientific">Mesocestoides corti</name>
    <name type="common">Flatworm</name>
    <dbReference type="NCBI Taxonomy" id="53468"/>
    <lineage>
        <taxon>Eukaryota</taxon>
        <taxon>Metazoa</taxon>
        <taxon>Spiralia</taxon>
        <taxon>Lophotrochozoa</taxon>
        <taxon>Platyhelminthes</taxon>
        <taxon>Cestoda</taxon>
        <taxon>Eucestoda</taxon>
        <taxon>Cyclophyllidea</taxon>
        <taxon>Mesocestoididae</taxon>
        <taxon>Mesocestoides</taxon>
    </lineage>
</organism>
<protein>
    <submittedName>
        <fullName evidence="2">UDENN domain-containing protein</fullName>
    </submittedName>
</protein>
<dbReference type="WBParaSite" id="MCU_012648-RA">
    <property type="protein sequence ID" value="MCU_012648-RA"/>
    <property type="gene ID" value="MCU_012648"/>
</dbReference>
<accession>A0A5K3FXK5</accession>